<dbReference type="CDD" id="cd16015">
    <property type="entry name" value="LTA_synthase"/>
    <property type="match status" value="1"/>
</dbReference>
<feature type="domain" description="Sulfatase N-terminal" evidence="12">
    <location>
        <begin position="244"/>
        <end position="533"/>
    </location>
</feature>
<keyword evidence="6 7" id="KW-0472">Membrane</keyword>
<evidence type="ECO:0000256" key="9">
    <source>
        <dbReference type="PIRSR" id="PIRSR005091-2"/>
    </source>
</evidence>
<dbReference type="eggNOG" id="COG1368">
    <property type="taxonomic scope" value="Bacteria"/>
</dbReference>
<dbReference type="KEGG" id="axl:AXY_11430"/>
<keyword evidence="14" id="KW-1185">Reference proteome</keyword>
<evidence type="ECO:0000256" key="10">
    <source>
        <dbReference type="PIRSR" id="PIRSR005091-3"/>
    </source>
</evidence>
<evidence type="ECO:0000256" key="8">
    <source>
        <dbReference type="PIRSR" id="PIRSR005091-1"/>
    </source>
</evidence>
<name>K0IXQ9_AMPXN</name>
<dbReference type="PANTHER" id="PTHR47371:SF1">
    <property type="entry name" value="LIPOTEICHOIC ACID SYNTHASE-LIKE YQGS"/>
    <property type="match status" value="1"/>
</dbReference>
<dbReference type="RefSeq" id="WP_015009880.1">
    <property type="nucleotide sequence ID" value="NC_018704.1"/>
</dbReference>
<dbReference type="GO" id="GO:0005886">
    <property type="term" value="C:plasma membrane"/>
    <property type="evidence" value="ECO:0007669"/>
    <property type="project" value="UniProtKB-SubCell"/>
</dbReference>
<comment type="similarity">
    <text evidence="2 7">Belongs to the LTA synthase family.</text>
</comment>
<accession>K0IXQ9</accession>
<evidence type="ECO:0000313" key="14">
    <source>
        <dbReference type="Proteomes" id="UP000006294"/>
    </source>
</evidence>
<dbReference type="InterPro" id="IPR017850">
    <property type="entry name" value="Alkaline_phosphatase_core_sf"/>
</dbReference>
<feature type="transmembrane region" description="Helical" evidence="11">
    <location>
        <begin position="72"/>
        <end position="89"/>
    </location>
</feature>
<dbReference type="SUPFAM" id="SSF53649">
    <property type="entry name" value="Alkaline phosphatase-like"/>
    <property type="match status" value="1"/>
</dbReference>
<gene>
    <name evidence="13" type="primary">ltaS</name>
    <name evidence="13" type="ordered locus">AXY_11430</name>
</gene>
<dbReference type="Gene3D" id="3.40.720.10">
    <property type="entry name" value="Alkaline Phosphatase, subunit A"/>
    <property type="match status" value="1"/>
</dbReference>
<feature type="binding site" evidence="10">
    <location>
        <position position="468"/>
    </location>
    <ligand>
        <name>Mn(2+)</name>
        <dbReference type="ChEBI" id="CHEBI:29035"/>
    </ligand>
</feature>
<feature type="binding site" evidence="10">
    <location>
        <position position="469"/>
    </location>
    <ligand>
        <name>Mn(2+)</name>
        <dbReference type="ChEBI" id="CHEBI:29035"/>
    </ligand>
</feature>
<dbReference type="PATRIC" id="fig|698758.3.peg.1141"/>
<evidence type="ECO:0000256" key="6">
    <source>
        <dbReference type="ARBA" id="ARBA00023136"/>
    </source>
</evidence>
<feature type="binding site" evidence="9">
    <location>
        <position position="409"/>
    </location>
    <ligand>
        <name>substrate</name>
    </ligand>
</feature>
<keyword evidence="3 7" id="KW-1003">Cell membrane</keyword>
<evidence type="ECO:0000256" key="1">
    <source>
        <dbReference type="ARBA" id="ARBA00004651"/>
    </source>
</evidence>
<organism evidence="13 14">
    <name type="scientific">Amphibacillus xylanus (strain ATCC 51415 / DSM 6626 / JCM 7361 / LMG 17667 / NBRC 15112 / Ep01)</name>
    <dbReference type="NCBI Taxonomy" id="698758"/>
    <lineage>
        <taxon>Bacteria</taxon>
        <taxon>Bacillati</taxon>
        <taxon>Bacillota</taxon>
        <taxon>Bacilli</taxon>
        <taxon>Bacillales</taxon>
        <taxon>Bacillaceae</taxon>
        <taxon>Amphibacillus</taxon>
    </lineage>
</organism>
<keyword evidence="9" id="KW-0464">Manganese</keyword>
<dbReference type="InterPro" id="IPR012160">
    <property type="entry name" value="LtaS-like"/>
</dbReference>
<dbReference type="Gene3D" id="3.30.1120.170">
    <property type="match status" value="1"/>
</dbReference>
<evidence type="ECO:0000256" key="5">
    <source>
        <dbReference type="ARBA" id="ARBA00022989"/>
    </source>
</evidence>
<reference evidence="13 14" key="1">
    <citation type="submission" date="2011-01" db="EMBL/GenBank/DDBJ databases">
        <title>Whole genome sequence of Amphibacillus xylinus NBRC 15112.</title>
        <authorList>
            <person name="Nakazawa H."/>
            <person name="Katano Y."/>
            <person name="Nakamura S."/>
            <person name="Sasagawa M."/>
            <person name="Fukada J."/>
            <person name="Arai T."/>
            <person name="Sasakura N."/>
            <person name="Mochizuki D."/>
            <person name="Hosoyama A."/>
            <person name="Harada K."/>
            <person name="Horikawa H."/>
            <person name="Kato Y."/>
            <person name="Harada T."/>
            <person name="Sasaki K."/>
            <person name="Sekiguchi M."/>
            <person name="Hodoyama M."/>
            <person name="Nishiko R."/>
            <person name="Narita H."/>
            <person name="Hanamaki A."/>
            <person name="Hata C."/>
            <person name="Konno Y."/>
            <person name="Niimura Y."/>
            <person name="Yamazaki S."/>
            <person name="Fujita N."/>
        </authorList>
    </citation>
    <scope>NUCLEOTIDE SEQUENCE [LARGE SCALE GENOMIC DNA]</scope>
    <source>
        <strain evidence="14">ATCC 51415 / DSM 6626 / JCM 7361 / LMG 17667 / NBRC 15112 / Ep01</strain>
    </source>
</reference>
<dbReference type="PANTHER" id="PTHR47371">
    <property type="entry name" value="LIPOTEICHOIC ACID SYNTHASE"/>
    <property type="match status" value="1"/>
</dbReference>
<feature type="active site" evidence="8">
    <location>
        <position position="294"/>
    </location>
</feature>
<dbReference type="InterPro" id="IPR000917">
    <property type="entry name" value="Sulfatase_N"/>
</dbReference>
<evidence type="ECO:0000256" key="11">
    <source>
        <dbReference type="SAM" id="Phobius"/>
    </source>
</evidence>
<dbReference type="HOGENOM" id="CLU_021310_0_0_9"/>
<feature type="transmembrane region" description="Helical" evidence="11">
    <location>
        <begin position="109"/>
        <end position="132"/>
    </location>
</feature>
<dbReference type="InterPro" id="IPR050448">
    <property type="entry name" value="OpgB/LTA_synthase_biosynth"/>
</dbReference>
<sequence>MFKNNKKVDLYILASILFGAKTYMVYRFFFTINLENFMQELILLINPFVTAFLVFGLSVWLKESKQLRFIRYANLIGTLILYCNLLYYRNFGDFITLPVLFQGSNAGDLGASTFASLRLQDLLIFIDLVLIWRLTRKNRTDLTVSFVSKKKKLVLSISILMLLGNYILAEIERPQLLQRGFDREYLVKNIGLFNFHIYDIFQQSHSQAQRVFADGNQLYDIVTYVKENTTDQEKNEYFGIAEGKNVIVISLESVQSFVINNTLYGEEITPFLNQLVEESFYFENFYHQTEQGKTSDHEFIIENSLYPLPSGAAYFTHSSNTYMATPEILGNEGYTSAVFHANTGSFWNRNNMYATIGIDHFYDIEAYEVNDLNSVGWGLKDKEFFEQSMKYLLNLPEPYYTRFITLTNHHPFELDEEDATIGQYHSNSRTLNRYFQTVRYLDESVEQFFNQLKESGIYEDSIIILLGDHYGISDFHNRSMAMYLDKDEITPYDHIQLQRVPLFIHIPGLEGETISDIAGQIDIKPTLLYLLGIDDSNDLSFGTSLFAPNRKEFVALRDGSFITDELIFTKDIYYNRLTGEEILNLNEALDDESELIIPDELVKLNEQVELELTYSDQIIYGDLFRFYNFEK</sequence>
<evidence type="ECO:0000256" key="7">
    <source>
        <dbReference type="PIRNR" id="PIRNR005091"/>
    </source>
</evidence>
<evidence type="ECO:0000313" key="13">
    <source>
        <dbReference type="EMBL" id="BAM47275.1"/>
    </source>
</evidence>
<dbReference type="OrthoDB" id="5901192at2"/>
<protein>
    <submittedName>
        <fullName evidence="13">Putative polyglycerol phosphate synthase</fullName>
    </submittedName>
</protein>
<evidence type="ECO:0000256" key="2">
    <source>
        <dbReference type="ARBA" id="ARBA00009983"/>
    </source>
</evidence>
<dbReference type="Pfam" id="PF00884">
    <property type="entry name" value="Sulfatase"/>
    <property type="match status" value="1"/>
</dbReference>
<dbReference type="EMBL" id="AP012050">
    <property type="protein sequence ID" value="BAM47275.1"/>
    <property type="molecule type" value="Genomic_DNA"/>
</dbReference>
<evidence type="ECO:0000256" key="4">
    <source>
        <dbReference type="ARBA" id="ARBA00022692"/>
    </source>
</evidence>
<keyword evidence="9" id="KW-0479">Metal-binding</keyword>
<dbReference type="STRING" id="698758.AXY_11430"/>
<keyword evidence="5 11" id="KW-1133">Transmembrane helix</keyword>
<dbReference type="PIRSF" id="PIRSF005091">
    <property type="entry name" value="Mmb_sulf_HI1246"/>
    <property type="match status" value="1"/>
</dbReference>
<feature type="binding site" evidence="10">
    <location>
        <position position="294"/>
    </location>
    <ligand>
        <name>Mn(2+)</name>
        <dbReference type="ChEBI" id="CHEBI:29035"/>
    </ligand>
</feature>
<evidence type="ECO:0000256" key="3">
    <source>
        <dbReference type="ARBA" id="ARBA00022475"/>
    </source>
</evidence>
<proteinExistence type="inferred from homology"/>
<feature type="binding site" evidence="10">
    <location>
        <position position="252"/>
    </location>
    <ligand>
        <name>Mn(2+)</name>
        <dbReference type="ChEBI" id="CHEBI:29035"/>
    </ligand>
</feature>
<comment type="subcellular location">
    <subcellularLocation>
        <location evidence="1">Cell membrane</location>
        <topology evidence="1">Multi-pass membrane protein</topology>
    </subcellularLocation>
</comment>
<evidence type="ECO:0000259" key="12">
    <source>
        <dbReference type="Pfam" id="PF00884"/>
    </source>
</evidence>
<dbReference type="AlphaFoldDB" id="K0IXQ9"/>
<feature type="transmembrane region" description="Helical" evidence="11">
    <location>
        <begin position="153"/>
        <end position="169"/>
    </location>
</feature>
<feature type="transmembrane region" description="Helical" evidence="11">
    <location>
        <begin position="41"/>
        <end position="60"/>
    </location>
</feature>
<feature type="transmembrane region" description="Helical" evidence="11">
    <location>
        <begin position="12"/>
        <end position="29"/>
    </location>
</feature>
<dbReference type="GO" id="GO:0046872">
    <property type="term" value="F:metal ion binding"/>
    <property type="evidence" value="ECO:0007669"/>
    <property type="project" value="UniProtKB-KW"/>
</dbReference>
<keyword evidence="4 11" id="KW-0812">Transmembrane</keyword>
<dbReference type="Proteomes" id="UP000006294">
    <property type="component" value="Chromosome"/>
</dbReference>